<keyword evidence="2" id="KW-1185">Reference proteome</keyword>
<gene>
    <name evidence="1" type="ORF">CAAN4_B09054</name>
</gene>
<accession>A0ABP0E917</accession>
<organism evidence="1 2">
    <name type="scientific">[Candida] anglica</name>
    <dbReference type="NCBI Taxonomy" id="148631"/>
    <lineage>
        <taxon>Eukaryota</taxon>
        <taxon>Fungi</taxon>
        <taxon>Dikarya</taxon>
        <taxon>Ascomycota</taxon>
        <taxon>Saccharomycotina</taxon>
        <taxon>Pichiomycetes</taxon>
        <taxon>Debaryomycetaceae</taxon>
        <taxon>Kurtzmaniella</taxon>
    </lineage>
</organism>
<dbReference type="EMBL" id="OZ004254">
    <property type="protein sequence ID" value="CAK7897280.1"/>
    <property type="molecule type" value="Genomic_DNA"/>
</dbReference>
<sequence>MTKAVLGAAMNLSTEIVPASFSSSSSTISIEKIFVESLLEIETTPKYRDIIRKQKNDTLFVLKDSGTFLLLKGKDIDEINDIDKVAANSFWNPLAPKAKTSEWVEFKPNDLVRQTYPGFIPVSSCQSQENGQSGSISFGYSLGAEGKVSGSKVNGINYWFAALDVVLQVDIKETVTYTGSTTCKVNEGTIGQVLSKPTYAEFKSIERIRTWSDGLSHFIGDAEFQTTTAMVTLLIESDMYCATNDVVDLFCDSKLGEPNWESPLGVDYDTREYYNTTNATAYLIDTSRMVKRII</sequence>
<name>A0ABP0E917_9ASCO</name>
<proteinExistence type="predicted"/>
<reference evidence="1 2" key="1">
    <citation type="submission" date="2024-01" db="EMBL/GenBank/DDBJ databases">
        <authorList>
            <consortium name="Genoscope - CEA"/>
            <person name="William W."/>
        </authorList>
    </citation>
    <scope>NUCLEOTIDE SEQUENCE [LARGE SCALE GENOMIC DNA]</scope>
    <source>
        <strain evidence="1 2">29B2s-10</strain>
    </source>
</reference>
<dbReference type="Proteomes" id="UP001497600">
    <property type="component" value="Chromosome B"/>
</dbReference>
<evidence type="ECO:0000313" key="2">
    <source>
        <dbReference type="Proteomes" id="UP001497600"/>
    </source>
</evidence>
<protein>
    <submittedName>
        <fullName evidence="1">Uncharacterized protein</fullName>
    </submittedName>
</protein>
<evidence type="ECO:0000313" key="1">
    <source>
        <dbReference type="EMBL" id="CAK7897280.1"/>
    </source>
</evidence>